<keyword evidence="2" id="KW-0680">Restriction system</keyword>
<dbReference type="InterPro" id="IPR051212">
    <property type="entry name" value="Type-I_RE_S_subunit"/>
</dbReference>
<dbReference type="PANTHER" id="PTHR43140">
    <property type="entry name" value="TYPE-1 RESTRICTION ENZYME ECOKI SPECIFICITY PROTEIN"/>
    <property type="match status" value="1"/>
</dbReference>
<dbReference type="GO" id="GO:0009307">
    <property type="term" value="P:DNA restriction-modification system"/>
    <property type="evidence" value="ECO:0007669"/>
    <property type="project" value="UniProtKB-KW"/>
</dbReference>
<dbReference type="Gene3D" id="3.90.220.20">
    <property type="entry name" value="DNA methylase specificity domains"/>
    <property type="match status" value="2"/>
</dbReference>
<dbReference type="InterPro" id="IPR044946">
    <property type="entry name" value="Restrct_endonuc_typeI_TRD_sf"/>
</dbReference>
<comment type="similarity">
    <text evidence="1">Belongs to the type-I restriction system S methylase family.</text>
</comment>
<proteinExistence type="inferred from homology"/>
<dbReference type="PANTHER" id="PTHR43140:SF1">
    <property type="entry name" value="TYPE I RESTRICTION ENZYME ECOKI SPECIFICITY SUBUNIT"/>
    <property type="match status" value="1"/>
</dbReference>
<dbReference type="Proteomes" id="UP000281028">
    <property type="component" value="Unassembled WGS sequence"/>
</dbReference>
<comment type="caution">
    <text evidence="5">The sequence shown here is derived from an EMBL/GenBank/DDBJ whole genome shotgun (WGS) entry which is preliminary data.</text>
</comment>
<protein>
    <recommendedName>
        <fullName evidence="4">Type I restriction modification DNA specificity domain-containing protein</fullName>
    </recommendedName>
</protein>
<dbReference type="AlphaFoldDB" id="A0A3S1DJX9"/>
<evidence type="ECO:0000256" key="2">
    <source>
        <dbReference type="ARBA" id="ARBA00022747"/>
    </source>
</evidence>
<sequence length="423" mass="47681">MSYFFDKKRVPTDWRIVRADAASDYVRISIRAKDLDGKVFFHYSIPSIQEIGDGFLQNGSELDSDKTLLVGGEILISKLNPEKGTVMLTKKQDYPIICSTELVPIMTKDILRSKFAFYIYSSDAVREHLSSMAISATKSHKRVEPSEIYKMFLPLPDLKIQDKIVDFLDYELQNINGLINEKQKQLEILSEKHQSLITHAVTKGINPKANLKNSGIDWLEEIPNNWTTIRLKYLGDIFYGLSQPPKYIPEGTALIRATNVYRGAIKHDGLVFIDETELETEKKIKLNVGDIIVVRSGAYTGDSAIVTEEWENAIAGFDMIIRPNNNVIPKFLATILLSSYVLDNQLLPLRIRAAQPHLNSEEIGSVKVFLPSLDEQQKILKFLSIEIDKIGMLADATKTSIDLLKERRSALITAAVTGQLQIP</sequence>
<evidence type="ECO:0000256" key="3">
    <source>
        <dbReference type="ARBA" id="ARBA00023125"/>
    </source>
</evidence>
<evidence type="ECO:0000256" key="1">
    <source>
        <dbReference type="ARBA" id="ARBA00010923"/>
    </source>
</evidence>
<reference evidence="5" key="1">
    <citation type="submission" date="2020-05" db="EMBL/GenBank/DDBJ databases">
        <title>Chitinophaga laudate sp. nov., isolated from a tropical peat swamp.</title>
        <authorList>
            <person name="Goh C.B.S."/>
            <person name="Lee M.S."/>
            <person name="Parimannan S."/>
            <person name="Pasbakhsh P."/>
            <person name="Yule C.M."/>
            <person name="Rajandas H."/>
            <person name="Loke S."/>
            <person name="Croft L."/>
            <person name="Tan J.B.L."/>
        </authorList>
    </citation>
    <scope>NUCLEOTIDE SEQUENCE</scope>
    <source>
        <strain evidence="5">Mgbs1</strain>
    </source>
</reference>
<organism evidence="5 6">
    <name type="scientific">Chitinophaga solisilvae</name>
    <dbReference type="NCBI Taxonomy" id="1233460"/>
    <lineage>
        <taxon>Bacteria</taxon>
        <taxon>Pseudomonadati</taxon>
        <taxon>Bacteroidota</taxon>
        <taxon>Chitinophagia</taxon>
        <taxon>Chitinophagales</taxon>
        <taxon>Chitinophagaceae</taxon>
        <taxon>Chitinophaga</taxon>
    </lineage>
</organism>
<gene>
    <name evidence="5" type="ORF">ECE50_019130</name>
</gene>
<dbReference type="EMBL" id="RIAR02000001">
    <property type="protein sequence ID" value="NSL88963.1"/>
    <property type="molecule type" value="Genomic_DNA"/>
</dbReference>
<keyword evidence="3" id="KW-0238">DNA-binding</keyword>
<keyword evidence="6" id="KW-1185">Reference proteome</keyword>
<evidence type="ECO:0000313" key="5">
    <source>
        <dbReference type="EMBL" id="NSL88963.1"/>
    </source>
</evidence>
<name>A0A3S1DJX9_9BACT</name>
<feature type="domain" description="Type I restriction modification DNA specificity" evidence="4">
    <location>
        <begin position="225"/>
        <end position="388"/>
    </location>
</feature>
<evidence type="ECO:0000259" key="4">
    <source>
        <dbReference type="Pfam" id="PF01420"/>
    </source>
</evidence>
<evidence type="ECO:0000313" key="6">
    <source>
        <dbReference type="Proteomes" id="UP000281028"/>
    </source>
</evidence>
<accession>A0A3S1DJX9</accession>
<dbReference type="OrthoDB" id="667970at2"/>
<dbReference type="GO" id="GO:0003677">
    <property type="term" value="F:DNA binding"/>
    <property type="evidence" value="ECO:0007669"/>
    <property type="project" value="UniProtKB-KW"/>
</dbReference>
<dbReference type="SUPFAM" id="SSF116734">
    <property type="entry name" value="DNA methylase specificity domain"/>
    <property type="match status" value="2"/>
</dbReference>
<dbReference type="InterPro" id="IPR000055">
    <property type="entry name" value="Restrct_endonuc_typeI_TRD"/>
</dbReference>
<feature type="domain" description="Type I restriction modification DNA specificity" evidence="4">
    <location>
        <begin position="56"/>
        <end position="187"/>
    </location>
</feature>
<dbReference type="Pfam" id="PF01420">
    <property type="entry name" value="Methylase_S"/>
    <property type="match status" value="2"/>
</dbReference>